<accession>A0AAI9K6W6</accession>
<evidence type="ECO:0000313" key="2">
    <source>
        <dbReference type="EMBL" id="GFO95804.1"/>
    </source>
</evidence>
<evidence type="ECO:0000256" key="1">
    <source>
        <dbReference type="SAM" id="MobiDB-lite"/>
    </source>
</evidence>
<dbReference type="EMBL" id="BLYL01000040">
    <property type="protein sequence ID" value="GFO95804.1"/>
    <property type="molecule type" value="Genomic_DNA"/>
</dbReference>
<name>A0AAI9K6W6_9FIRM</name>
<reference evidence="2" key="1">
    <citation type="submission" date="2020-06" db="EMBL/GenBank/DDBJ databases">
        <title>Characterization of fructooligosaccharide metabolism and fructooligosaccharide-degrading enzymes in human commensal butyrate producers.</title>
        <authorList>
            <person name="Tanno H."/>
            <person name="Fujii T."/>
            <person name="Hirano K."/>
            <person name="Maeno S."/>
            <person name="Tonozuka T."/>
            <person name="Sakamoto M."/>
            <person name="Ohkuma M."/>
            <person name="Tochio T."/>
            <person name="Endo A."/>
        </authorList>
    </citation>
    <scope>NUCLEOTIDE SEQUENCE</scope>
    <source>
        <strain evidence="2">JCM 31265</strain>
    </source>
</reference>
<dbReference type="Proteomes" id="UP000660047">
    <property type="component" value="Unassembled WGS sequence"/>
</dbReference>
<dbReference type="AlphaFoldDB" id="A0AAI9K6W6"/>
<organism evidence="2 3">
    <name type="scientific">Coprococcus eutactus</name>
    <dbReference type="NCBI Taxonomy" id="33043"/>
    <lineage>
        <taxon>Bacteria</taxon>
        <taxon>Bacillati</taxon>
        <taxon>Bacillota</taxon>
        <taxon>Clostridia</taxon>
        <taxon>Lachnospirales</taxon>
        <taxon>Lachnospiraceae</taxon>
        <taxon>Coprococcus</taxon>
    </lineage>
</organism>
<comment type="caution">
    <text evidence="2">The sequence shown here is derived from an EMBL/GenBank/DDBJ whole genome shotgun (WGS) entry which is preliminary data.</text>
</comment>
<gene>
    <name evidence="2" type="ORF">COEU31_28500</name>
</gene>
<sequence>MKRSTGASAKGGVRLTYSSSNPKVNSRKTYVGDIQEACFYM</sequence>
<protein>
    <submittedName>
        <fullName evidence="2">Uncharacterized protein</fullName>
    </submittedName>
</protein>
<evidence type="ECO:0000313" key="3">
    <source>
        <dbReference type="Proteomes" id="UP000660047"/>
    </source>
</evidence>
<dbReference type="RefSeq" id="WP_262563550.1">
    <property type="nucleotide sequence ID" value="NZ_BLYL01000040.1"/>
</dbReference>
<feature type="region of interest" description="Disordered" evidence="1">
    <location>
        <begin position="1"/>
        <end position="20"/>
    </location>
</feature>
<proteinExistence type="predicted"/>